<evidence type="ECO:0000313" key="2">
    <source>
        <dbReference type="EMBL" id="RMS49041.1"/>
    </source>
</evidence>
<dbReference type="Proteomes" id="UP000270834">
    <property type="component" value="Unassembled WGS sequence"/>
</dbReference>
<proteinExistence type="predicted"/>
<accession>A0A3M5DHE1</accession>
<protein>
    <submittedName>
        <fullName evidence="2">Uncharacterized protein</fullName>
    </submittedName>
</protein>
<name>A0A3M5DHE1_PSEAI</name>
<evidence type="ECO:0000256" key="1">
    <source>
        <dbReference type="SAM" id="MobiDB-lite"/>
    </source>
</evidence>
<feature type="region of interest" description="Disordered" evidence="1">
    <location>
        <begin position="292"/>
        <end position="318"/>
    </location>
</feature>
<dbReference type="AlphaFoldDB" id="A0A3M5DHE1"/>
<gene>
    <name evidence="2" type="ORF">ALP65_04568</name>
</gene>
<comment type="caution">
    <text evidence="2">The sequence shown here is derived from an EMBL/GenBank/DDBJ whole genome shotgun (WGS) entry which is preliminary data.</text>
</comment>
<evidence type="ECO:0000313" key="3">
    <source>
        <dbReference type="Proteomes" id="UP000270834"/>
    </source>
</evidence>
<organism evidence="2 3">
    <name type="scientific">Pseudomonas aeruginosa</name>
    <dbReference type="NCBI Taxonomy" id="287"/>
    <lineage>
        <taxon>Bacteria</taxon>
        <taxon>Pseudomonadati</taxon>
        <taxon>Pseudomonadota</taxon>
        <taxon>Gammaproteobacteria</taxon>
        <taxon>Pseudomonadales</taxon>
        <taxon>Pseudomonadaceae</taxon>
        <taxon>Pseudomonas</taxon>
    </lineage>
</organism>
<sequence>MAFQHYPDQVAGTGQALVQHAGEDAGLVQRVLAAVGVTAIDHHPRGDALAFQGLAHGLHLLGAVVRTVAAAAQHHMGVRIAAGLDQRRVTVRVEAEMAVAVGRRTDRVAGDADAAVGAVLEAHRQAEAADQLAVDLRFAGARADRRPAQQVVEVAGGQRLQEFGGQRQAEAQHVQHQLPGQRQAGGHVVAAIQVRIVGEALPAHRGAWLFHVGAHHQEQLAVEFVAQRGEAFGVFEGGAGIVDRTGTDYHQQARVVAVEDGADGVAAGGDLAGQLQRQRLAGLEFERAGQAFQGGTGGGAGQGDGLDVRRKGGQCGYG</sequence>
<feature type="compositionally biased region" description="Gly residues" evidence="1">
    <location>
        <begin position="292"/>
        <end position="304"/>
    </location>
</feature>
<reference evidence="2 3" key="1">
    <citation type="submission" date="2018-08" db="EMBL/GenBank/DDBJ databases">
        <title>Recombination of ecologically and evolutionarily significant loci maintains genetic cohesion in the Pseudomonas syringae species complex.</title>
        <authorList>
            <person name="Dillon M."/>
            <person name="Thakur S."/>
            <person name="Almeida R.N.D."/>
            <person name="Weir B.S."/>
            <person name="Guttman D.S."/>
        </authorList>
    </citation>
    <scope>NUCLEOTIDE SEQUENCE [LARGE SCALE GENOMIC DNA]</scope>
    <source>
        <strain evidence="2 3">ICMP 7846</strain>
    </source>
</reference>
<dbReference type="EMBL" id="RBSQ01001021">
    <property type="protein sequence ID" value="RMS49041.1"/>
    <property type="molecule type" value="Genomic_DNA"/>
</dbReference>